<feature type="compositionally biased region" description="Basic residues" evidence="4">
    <location>
        <begin position="19"/>
        <end position="32"/>
    </location>
</feature>
<comment type="caution">
    <text evidence="6">The sequence shown here is derived from an EMBL/GenBank/DDBJ whole genome shotgun (WGS) entry which is preliminary data.</text>
</comment>
<evidence type="ECO:0000256" key="4">
    <source>
        <dbReference type="SAM" id="MobiDB-lite"/>
    </source>
</evidence>
<dbReference type="PANTHER" id="PTHR43390">
    <property type="entry name" value="SIGNAL PEPTIDASE I"/>
    <property type="match status" value="1"/>
</dbReference>
<feature type="compositionally biased region" description="Basic residues" evidence="4">
    <location>
        <begin position="1"/>
        <end position="10"/>
    </location>
</feature>
<name>A0A4S3B6R0_9ENTE</name>
<evidence type="ECO:0000256" key="3">
    <source>
        <dbReference type="RuleBase" id="RU362042"/>
    </source>
</evidence>
<proteinExistence type="inferred from homology"/>
<accession>A0A4S3B6R0</accession>
<evidence type="ECO:0000256" key="1">
    <source>
        <dbReference type="ARBA" id="ARBA00004401"/>
    </source>
</evidence>
<comment type="subcellular location">
    <subcellularLocation>
        <location evidence="1">Cell membrane</location>
        <topology evidence="1">Single-pass type II membrane protein</topology>
    </subcellularLocation>
    <subcellularLocation>
        <location evidence="3">Membrane</location>
        <topology evidence="3">Single-pass type II membrane protein</topology>
    </subcellularLocation>
</comment>
<dbReference type="Proteomes" id="UP000310506">
    <property type="component" value="Unassembled WGS sequence"/>
</dbReference>
<dbReference type="PANTHER" id="PTHR43390:SF1">
    <property type="entry name" value="CHLOROPLAST PROCESSING PEPTIDASE"/>
    <property type="match status" value="1"/>
</dbReference>
<dbReference type="GO" id="GO:0005886">
    <property type="term" value="C:plasma membrane"/>
    <property type="evidence" value="ECO:0007669"/>
    <property type="project" value="UniProtKB-SubCell"/>
</dbReference>
<feature type="domain" description="Peptidase S26" evidence="5">
    <location>
        <begin position="74"/>
        <end position="244"/>
    </location>
</feature>
<dbReference type="InterPro" id="IPR000223">
    <property type="entry name" value="Pept_S26A_signal_pept_1"/>
</dbReference>
<dbReference type="CDD" id="cd06530">
    <property type="entry name" value="S26_SPase_I"/>
    <property type="match status" value="1"/>
</dbReference>
<keyword evidence="3" id="KW-0812">Transmembrane</keyword>
<dbReference type="Pfam" id="PF10502">
    <property type="entry name" value="Peptidase_S26"/>
    <property type="match status" value="1"/>
</dbReference>
<comment type="similarity">
    <text evidence="2 3">Belongs to the peptidase S26 family.</text>
</comment>
<dbReference type="EMBL" id="SDGV01000001">
    <property type="protein sequence ID" value="THB62338.1"/>
    <property type="molecule type" value="Genomic_DNA"/>
</dbReference>
<dbReference type="GO" id="GO:0004252">
    <property type="term" value="F:serine-type endopeptidase activity"/>
    <property type="evidence" value="ECO:0007669"/>
    <property type="project" value="InterPro"/>
</dbReference>
<keyword evidence="3" id="KW-0645">Protease</keyword>
<evidence type="ECO:0000259" key="5">
    <source>
        <dbReference type="Pfam" id="PF10502"/>
    </source>
</evidence>
<keyword evidence="3" id="KW-1133">Transmembrane helix</keyword>
<evidence type="ECO:0000313" key="7">
    <source>
        <dbReference type="Proteomes" id="UP000310506"/>
    </source>
</evidence>
<keyword evidence="3" id="KW-0472">Membrane</keyword>
<dbReference type="PRINTS" id="PR00727">
    <property type="entry name" value="LEADERPTASE"/>
</dbReference>
<dbReference type="GO" id="GO:0006465">
    <property type="term" value="P:signal peptide processing"/>
    <property type="evidence" value="ECO:0007669"/>
    <property type="project" value="InterPro"/>
</dbReference>
<dbReference type="SUPFAM" id="SSF51306">
    <property type="entry name" value="LexA/Signal peptidase"/>
    <property type="match status" value="1"/>
</dbReference>
<evidence type="ECO:0000256" key="2">
    <source>
        <dbReference type="ARBA" id="ARBA00009370"/>
    </source>
</evidence>
<protein>
    <recommendedName>
        <fullName evidence="3">Signal peptidase I</fullName>
        <ecNumber evidence="3">3.4.21.89</ecNumber>
    </recommendedName>
</protein>
<keyword evidence="3 6" id="KW-0378">Hydrolase</keyword>
<dbReference type="GO" id="GO:0009003">
    <property type="term" value="F:signal peptidase activity"/>
    <property type="evidence" value="ECO:0007669"/>
    <property type="project" value="UniProtKB-EC"/>
</dbReference>
<reference evidence="6 7" key="1">
    <citation type="submission" date="2019-01" db="EMBL/GenBank/DDBJ databases">
        <title>Vagococcus silagei sp. nov. isolated from brewer's grain.</title>
        <authorList>
            <person name="Guu J.-R."/>
        </authorList>
    </citation>
    <scope>NUCLEOTIDE SEQUENCE [LARGE SCALE GENOMIC DNA]</scope>
    <source>
        <strain evidence="6 7">2B-2</strain>
    </source>
</reference>
<organism evidence="6 7">
    <name type="scientific">Vagococcus silagei</name>
    <dbReference type="NCBI Taxonomy" id="2508885"/>
    <lineage>
        <taxon>Bacteria</taxon>
        <taxon>Bacillati</taxon>
        <taxon>Bacillota</taxon>
        <taxon>Bacilli</taxon>
        <taxon>Lactobacillales</taxon>
        <taxon>Enterococcaceae</taxon>
        <taxon>Vagococcus</taxon>
    </lineage>
</organism>
<feature type="transmembrane region" description="Helical" evidence="3">
    <location>
        <begin position="67"/>
        <end position="89"/>
    </location>
</feature>
<dbReference type="EC" id="3.4.21.89" evidence="3"/>
<keyword evidence="7" id="KW-1185">Reference proteome</keyword>
<dbReference type="NCBIfam" id="TIGR02227">
    <property type="entry name" value="sigpep_I_bact"/>
    <property type="match status" value="1"/>
</dbReference>
<dbReference type="InterPro" id="IPR036286">
    <property type="entry name" value="LexA/Signal_pep-like_sf"/>
</dbReference>
<dbReference type="Gene3D" id="2.10.109.10">
    <property type="entry name" value="Umud Fragment, subunit A"/>
    <property type="match status" value="1"/>
</dbReference>
<evidence type="ECO:0000313" key="6">
    <source>
        <dbReference type="EMBL" id="THB62338.1"/>
    </source>
</evidence>
<comment type="catalytic activity">
    <reaction evidence="3">
        <text>Cleavage of hydrophobic, N-terminal signal or leader sequences from secreted and periplasmic proteins.</text>
        <dbReference type="EC" id="3.4.21.89"/>
    </reaction>
</comment>
<dbReference type="InterPro" id="IPR019533">
    <property type="entry name" value="Peptidase_S26"/>
</dbReference>
<dbReference type="AlphaFoldDB" id="A0A4S3B6R0"/>
<sequence length="252" mass="28782">MNASERKRKPYPGPNNRPQMRKKPPVGKRKPPSGRNNSSRRPPQSINNKNYRNSPKKRNENSVSKKSMLLIGLVVGASLFAIWIVLFIFTMGTARVIDDSMDPTLPEGVGLFYKRTDNLKLGDVVILTSPDDTRYQQVRRVVGLPGQKVDYLSDNSVVIDGVILQETYFTQEVKQTQEERLETVSMKQFLEATKSLTESMIEADKIPEDMILVLGDNRLQAYDSRYYGLVPIHEVYGKADMMFWPLKKIKNK</sequence>
<gene>
    <name evidence="6" type="primary">lepB</name>
    <name evidence="6" type="ORF">ESZ54_00560</name>
</gene>
<feature type="region of interest" description="Disordered" evidence="4">
    <location>
        <begin position="1"/>
        <end position="62"/>
    </location>
</feature>
<feature type="compositionally biased region" description="Polar residues" evidence="4">
    <location>
        <begin position="36"/>
        <end position="53"/>
    </location>
</feature>